<evidence type="ECO:0000313" key="3">
    <source>
        <dbReference type="Proteomes" id="UP000688137"/>
    </source>
</evidence>
<keyword evidence="3" id="KW-1185">Reference proteome</keyword>
<keyword evidence="1" id="KW-1133">Transmembrane helix</keyword>
<protein>
    <submittedName>
        <fullName evidence="2">Uncharacterized protein</fullName>
    </submittedName>
</protein>
<dbReference type="EMBL" id="CAJJDM010000011">
    <property type="protein sequence ID" value="CAD8049643.1"/>
    <property type="molecule type" value="Genomic_DNA"/>
</dbReference>
<feature type="transmembrane region" description="Helical" evidence="1">
    <location>
        <begin position="31"/>
        <end position="50"/>
    </location>
</feature>
<organism evidence="2 3">
    <name type="scientific">Paramecium primaurelia</name>
    <dbReference type="NCBI Taxonomy" id="5886"/>
    <lineage>
        <taxon>Eukaryota</taxon>
        <taxon>Sar</taxon>
        <taxon>Alveolata</taxon>
        <taxon>Ciliophora</taxon>
        <taxon>Intramacronucleata</taxon>
        <taxon>Oligohymenophorea</taxon>
        <taxon>Peniculida</taxon>
        <taxon>Parameciidae</taxon>
        <taxon>Paramecium</taxon>
    </lineage>
</organism>
<dbReference type="OMA" id="YIMPILI"/>
<comment type="caution">
    <text evidence="2">The sequence shown here is derived from an EMBL/GenBank/DDBJ whole genome shotgun (WGS) entry which is preliminary data.</text>
</comment>
<proteinExistence type="predicted"/>
<dbReference type="AlphaFoldDB" id="A0A8S1K5I0"/>
<evidence type="ECO:0000256" key="1">
    <source>
        <dbReference type="SAM" id="Phobius"/>
    </source>
</evidence>
<dbReference type="Proteomes" id="UP000688137">
    <property type="component" value="Unassembled WGS sequence"/>
</dbReference>
<sequence length="170" mass="20017">MLINIIYATLTLHIIFNDFFEISLQSQFINGLLLFTIGVQIYRYTLLWVLQNKEQADYIFTNKIKQVTQLASIPEKLLENYIMPILIDAITLKNIPHTIAFFIALSIGISYLSIFLTNRAVRIISVNGLYALYYHYSKNQQIYETIIQRTQKLGNDKWQIIYQKLQKQQM</sequence>
<keyword evidence="1" id="KW-0812">Transmembrane</keyword>
<keyword evidence="1" id="KW-0472">Membrane</keyword>
<name>A0A8S1K5I0_PARPR</name>
<feature type="transmembrane region" description="Helical" evidence="1">
    <location>
        <begin position="99"/>
        <end position="117"/>
    </location>
</feature>
<gene>
    <name evidence="2" type="ORF">PPRIM_AZ9-3.1.T0140092</name>
</gene>
<accession>A0A8S1K5I0</accession>
<evidence type="ECO:0000313" key="2">
    <source>
        <dbReference type="EMBL" id="CAD8049643.1"/>
    </source>
</evidence>
<reference evidence="2" key="1">
    <citation type="submission" date="2021-01" db="EMBL/GenBank/DDBJ databases">
        <authorList>
            <consortium name="Genoscope - CEA"/>
            <person name="William W."/>
        </authorList>
    </citation>
    <scope>NUCLEOTIDE SEQUENCE</scope>
</reference>